<sequence length="81" mass="9199">MRESMYNHTHTPFLSLINIHHSHSRSPPPVFLLSLPSPSSHSFFPHHASHAFLLNLLTNNHHVAVCHFLLLILFCLSSSHS</sequence>
<protein>
    <submittedName>
        <fullName evidence="1">Uncharacterized protein</fullName>
    </submittedName>
</protein>
<name>A0A0L8GND6_OCTBM</name>
<dbReference type="EMBL" id="KQ421067">
    <property type="protein sequence ID" value="KOF78511.1"/>
    <property type="molecule type" value="Genomic_DNA"/>
</dbReference>
<accession>A0A0L8GND6</accession>
<dbReference type="AlphaFoldDB" id="A0A0L8GND6"/>
<proteinExistence type="predicted"/>
<evidence type="ECO:0000313" key="1">
    <source>
        <dbReference type="EMBL" id="KOF78511.1"/>
    </source>
</evidence>
<organism evidence="1">
    <name type="scientific">Octopus bimaculoides</name>
    <name type="common">California two-spotted octopus</name>
    <dbReference type="NCBI Taxonomy" id="37653"/>
    <lineage>
        <taxon>Eukaryota</taxon>
        <taxon>Metazoa</taxon>
        <taxon>Spiralia</taxon>
        <taxon>Lophotrochozoa</taxon>
        <taxon>Mollusca</taxon>
        <taxon>Cephalopoda</taxon>
        <taxon>Coleoidea</taxon>
        <taxon>Octopodiformes</taxon>
        <taxon>Octopoda</taxon>
        <taxon>Incirrata</taxon>
        <taxon>Octopodidae</taxon>
        <taxon>Octopus</taxon>
    </lineage>
</organism>
<gene>
    <name evidence="1" type="ORF">OCBIM_22030694mg</name>
</gene>
<reference evidence="1" key="1">
    <citation type="submission" date="2015-07" db="EMBL/GenBank/DDBJ databases">
        <title>MeaNS - Measles Nucleotide Surveillance Program.</title>
        <authorList>
            <person name="Tran T."/>
            <person name="Druce J."/>
        </authorList>
    </citation>
    <scope>NUCLEOTIDE SEQUENCE</scope>
    <source>
        <strain evidence="1">UCB-OBI-ISO-001</strain>
        <tissue evidence="1">Gonad</tissue>
    </source>
</reference>